<evidence type="ECO:0000256" key="3">
    <source>
        <dbReference type="ARBA" id="ARBA00029447"/>
    </source>
</evidence>
<dbReference type="CDD" id="cd06225">
    <property type="entry name" value="HAMP"/>
    <property type="match status" value="1"/>
</dbReference>
<feature type="domain" description="HAMP" evidence="6">
    <location>
        <begin position="434"/>
        <end position="486"/>
    </location>
</feature>
<comment type="subcellular location">
    <subcellularLocation>
        <location evidence="1">Membrane</location>
    </subcellularLocation>
</comment>
<dbReference type="Gene3D" id="3.30.450.20">
    <property type="entry name" value="PAS domain"/>
    <property type="match status" value="1"/>
</dbReference>
<evidence type="ECO:0000313" key="7">
    <source>
        <dbReference type="EMBL" id="PWV60541.1"/>
    </source>
</evidence>
<comment type="similarity">
    <text evidence="3">Belongs to the methyl-accepting chemotaxis (MCP) protein family.</text>
</comment>
<dbReference type="SUPFAM" id="SSF58104">
    <property type="entry name" value="Methyl-accepting chemotaxis protein (MCP) signaling domain"/>
    <property type="match status" value="1"/>
</dbReference>
<feature type="domain" description="Methyl-accepting transducer" evidence="5">
    <location>
        <begin position="682"/>
        <end position="911"/>
    </location>
</feature>
<reference evidence="7 8" key="1">
    <citation type="submission" date="2018-05" db="EMBL/GenBank/DDBJ databases">
        <title>Genomic Encyclopedia of Type Strains, Phase IV (KMG-IV): sequencing the most valuable type-strain genomes for metagenomic binning, comparative biology and taxonomic classification.</title>
        <authorList>
            <person name="Goeker M."/>
        </authorList>
    </citation>
    <scope>NUCLEOTIDE SEQUENCE [LARGE SCALE GENOMIC DNA]</scope>
    <source>
        <strain evidence="7 8">DSM 23606</strain>
    </source>
</reference>
<evidence type="ECO:0000313" key="8">
    <source>
        <dbReference type="Proteomes" id="UP000246569"/>
    </source>
</evidence>
<dbReference type="Gene3D" id="1.10.287.950">
    <property type="entry name" value="Methyl-accepting chemotaxis protein"/>
    <property type="match status" value="1"/>
</dbReference>
<dbReference type="EMBL" id="QGTJ01000007">
    <property type="protein sequence ID" value="PWV60541.1"/>
    <property type="molecule type" value="Genomic_DNA"/>
</dbReference>
<comment type="caution">
    <text evidence="7">The sequence shown here is derived from an EMBL/GenBank/DDBJ whole genome shotgun (WGS) entry which is preliminary data.</text>
</comment>
<dbReference type="Pfam" id="PF00672">
    <property type="entry name" value="HAMP"/>
    <property type="match status" value="1"/>
</dbReference>
<dbReference type="SMART" id="SM00283">
    <property type="entry name" value="MA"/>
    <property type="match status" value="1"/>
</dbReference>
<dbReference type="GO" id="GO:0016020">
    <property type="term" value="C:membrane"/>
    <property type="evidence" value="ECO:0007669"/>
    <property type="project" value="UniProtKB-SubCell"/>
</dbReference>
<evidence type="ECO:0000256" key="4">
    <source>
        <dbReference type="PROSITE-ProRule" id="PRU00284"/>
    </source>
</evidence>
<keyword evidence="2 4" id="KW-0807">Transducer</keyword>
<dbReference type="InterPro" id="IPR000014">
    <property type="entry name" value="PAS"/>
</dbReference>
<evidence type="ECO:0000259" key="6">
    <source>
        <dbReference type="PROSITE" id="PS50885"/>
    </source>
</evidence>
<dbReference type="PROSITE" id="PS50885">
    <property type="entry name" value="HAMP"/>
    <property type="match status" value="1"/>
</dbReference>
<gene>
    <name evidence="7" type="ORF">C7443_107115</name>
</gene>
<evidence type="ECO:0000259" key="5">
    <source>
        <dbReference type="PROSITE" id="PS50111"/>
    </source>
</evidence>
<proteinExistence type="inferred from homology"/>
<keyword evidence="8" id="KW-1185">Reference proteome</keyword>
<sequence length="940" mass="99253">MHVLSRLRMRPRLLLLFLLSGCLPLLIAGALVLPRLEAALSDARATAGEALEAQIGLRLRGQRDALAARVSERMRVLSDQLQTLAEGPLMIDTLDRFTFTFNNYRTEADVNGTTLSARRERLHSWYDGPFASVLRAVRPPQPTPVDDWIAALSANAVALQTRFVDGLPTPAGASGNTQYEQLHARLDPALSRLAARLGVADLYLIETDKGDVVYSSARQADFATSLASGPWHDSGLATAWQRANAMKAGSGFVFVDFAPYTPLGAAPAAFLAAPVFRTGVRLGVLALRLSPQTLSEALHGGDGHLQLHLYAADGLPRSDPPADAPGVSVATALLEPAKHQQASAPLTAALAGRTGLDSYRADDGREYLSAYTPLDIGGQRWALLAETARAEAYAPVAAMDAGVHQAEAAISTRLALLLPLLVLAMAALAWWLAVAISRPLQRSVSVLEAVAAGDLGQQADCAGRDELAQLGQALERTLAGIRGAVQSTQVDWEAIALQRRELGRVQAMMEGAPVGMLFAEPDGRIRYLNPAMRALLATLAETLPAAAATPLDQPLVALADVSPLQAGERVRRLGDEHVQQRLDALQASDGEPLGWLLSWQPVTATVQAQTAMRAASEREHAQLELLRADADRVLEQVRTVVAGDLRSADQQAVDDALIGQIAAGIAALIDDLRQRITAIAGEAQQVSEAASRLTAISERLSTEATDSADGTRLAAGDADAISARMDTLAAASEQLSASTREIAGNAAEARRIADAAQSAARTADARLDQLRTSGERIEAIVQLIARIAAQTNLLALNATIEAARAGSAGRGFAVVAQEVKELARQTSQATEDIAQRVSAMRDDTHDVGETIGQIGAVVDRIHGLQTGIAEAVAQQNSVSSELARTVAEAGSVTHGIAEQLATLRARIADTAQDSTEVRTAASALAQLAGGLRALIARFRC</sequence>
<evidence type="ECO:0000256" key="1">
    <source>
        <dbReference type="ARBA" id="ARBA00004370"/>
    </source>
</evidence>
<protein>
    <submittedName>
        <fullName evidence="7">Methyl-accepting chemotaxis sensory transducer with Pas/Pac sensor</fullName>
    </submittedName>
</protein>
<accession>A0A317MYF2</accession>
<dbReference type="GO" id="GO:0007165">
    <property type="term" value="P:signal transduction"/>
    <property type="evidence" value="ECO:0007669"/>
    <property type="project" value="UniProtKB-KW"/>
</dbReference>
<dbReference type="CDD" id="cd00130">
    <property type="entry name" value="PAS"/>
    <property type="match status" value="1"/>
</dbReference>
<dbReference type="Pfam" id="PF00015">
    <property type="entry name" value="MCPsignal"/>
    <property type="match status" value="1"/>
</dbReference>
<dbReference type="RefSeq" id="WP_110019030.1">
    <property type="nucleotide sequence ID" value="NZ_QGTJ01000007.1"/>
</dbReference>
<dbReference type="AlphaFoldDB" id="A0A317MYF2"/>
<dbReference type="Pfam" id="PF13188">
    <property type="entry name" value="PAS_8"/>
    <property type="match status" value="1"/>
</dbReference>
<dbReference type="Proteomes" id="UP000246569">
    <property type="component" value="Unassembled WGS sequence"/>
</dbReference>
<name>A0A317MYF2_9GAMM</name>
<dbReference type="Gene3D" id="6.10.340.10">
    <property type="match status" value="1"/>
</dbReference>
<dbReference type="SMART" id="SM00304">
    <property type="entry name" value="HAMP"/>
    <property type="match status" value="2"/>
</dbReference>
<organism evidence="7 8">
    <name type="scientific">Plasticicumulans acidivorans</name>
    <dbReference type="NCBI Taxonomy" id="886464"/>
    <lineage>
        <taxon>Bacteria</taxon>
        <taxon>Pseudomonadati</taxon>
        <taxon>Pseudomonadota</taxon>
        <taxon>Gammaproteobacteria</taxon>
        <taxon>Candidatus Competibacteraceae</taxon>
        <taxon>Plasticicumulans</taxon>
    </lineage>
</organism>
<dbReference type="GO" id="GO:0006935">
    <property type="term" value="P:chemotaxis"/>
    <property type="evidence" value="ECO:0007669"/>
    <property type="project" value="UniProtKB-ARBA"/>
</dbReference>
<dbReference type="PANTHER" id="PTHR32089:SF112">
    <property type="entry name" value="LYSOZYME-LIKE PROTEIN-RELATED"/>
    <property type="match status" value="1"/>
</dbReference>
<dbReference type="PANTHER" id="PTHR32089">
    <property type="entry name" value="METHYL-ACCEPTING CHEMOTAXIS PROTEIN MCPB"/>
    <property type="match status" value="1"/>
</dbReference>
<dbReference type="InterPro" id="IPR003660">
    <property type="entry name" value="HAMP_dom"/>
</dbReference>
<dbReference type="InterPro" id="IPR004089">
    <property type="entry name" value="MCPsignal_dom"/>
</dbReference>
<evidence type="ECO:0000256" key="2">
    <source>
        <dbReference type="ARBA" id="ARBA00023224"/>
    </source>
</evidence>
<dbReference type="PROSITE" id="PS50111">
    <property type="entry name" value="CHEMOTAXIS_TRANSDUC_2"/>
    <property type="match status" value="1"/>
</dbReference>
<dbReference type="OrthoDB" id="9765776at2"/>